<feature type="domain" description="Copper amine oxidase-like N-terminal" evidence="2">
    <location>
        <begin position="39"/>
        <end position="159"/>
    </location>
</feature>
<keyword evidence="1" id="KW-0732">Signal</keyword>
<dbReference type="RefSeq" id="WP_019035043.1">
    <property type="nucleotide sequence ID" value="NZ_UGSZ01000001.1"/>
</dbReference>
<accession>A0A379C6J7</accession>
<evidence type="ECO:0000256" key="1">
    <source>
        <dbReference type="SAM" id="SignalP"/>
    </source>
</evidence>
<sequence length="341" mass="37621">MKKIINYLLLMALILSTVLPVFAAENNSDAMKSSQKVVLDGKEVDLPAYLISNKNYIKLRDFAAILNDTTNKFSLCYDANKKAVVIKNNESYAKVADDLKAIGKDKNKVILSTTEVIVNGKSQKISSAKIDGYNYLQIREVSKLVGVDIKYDEKTKTVELFTKKVAENSPLKCDNPSCGCKHNTMDEFNKCPCCGHKNNSSNDSAKSSSGHSCSCGKKMKDSTSSNSSMMHESVNNDGDIYNCGCSCHHKTLEECKACPCCKGKDIYKNGKLFEKADGTKVEDTTTPQKEEPKVEPKVEPKEDIYNCGCGCHHKTLEECKACPCCKGKDIYKNGKLFEKAA</sequence>
<dbReference type="Proteomes" id="UP000255517">
    <property type="component" value="Unassembled WGS sequence"/>
</dbReference>
<organism evidence="3 4">
    <name type="scientific">Peptoniphilus lacrimalis</name>
    <dbReference type="NCBI Taxonomy" id="33031"/>
    <lineage>
        <taxon>Bacteria</taxon>
        <taxon>Bacillati</taxon>
        <taxon>Bacillota</taxon>
        <taxon>Tissierellia</taxon>
        <taxon>Tissierellales</taxon>
        <taxon>Peptoniphilaceae</taxon>
        <taxon>Peptoniphilus</taxon>
    </lineage>
</organism>
<gene>
    <name evidence="3" type="ORF">NCTC13149_01628</name>
</gene>
<dbReference type="InterPro" id="IPR012854">
    <property type="entry name" value="Cu_amine_oxidase-like_N"/>
</dbReference>
<feature type="signal peptide" evidence="1">
    <location>
        <begin position="1"/>
        <end position="23"/>
    </location>
</feature>
<dbReference type="STRING" id="1122949.GCA_000378725_01380"/>
<protein>
    <recommendedName>
        <fullName evidence="2">Copper amine oxidase-like N-terminal domain-containing protein</fullName>
    </recommendedName>
</protein>
<name>A0A379C6J7_9FIRM</name>
<dbReference type="OrthoDB" id="1864213at2"/>
<dbReference type="EMBL" id="UGSZ01000001">
    <property type="protein sequence ID" value="SUB57771.1"/>
    <property type="molecule type" value="Genomic_DNA"/>
</dbReference>
<evidence type="ECO:0000313" key="3">
    <source>
        <dbReference type="EMBL" id="SUB57771.1"/>
    </source>
</evidence>
<proteinExistence type="predicted"/>
<evidence type="ECO:0000313" key="4">
    <source>
        <dbReference type="Proteomes" id="UP000255517"/>
    </source>
</evidence>
<dbReference type="Pfam" id="PF07833">
    <property type="entry name" value="Cu_amine_oxidN1"/>
    <property type="match status" value="1"/>
</dbReference>
<evidence type="ECO:0000259" key="2">
    <source>
        <dbReference type="Pfam" id="PF07833"/>
    </source>
</evidence>
<feature type="chain" id="PRO_5017036554" description="Copper amine oxidase-like N-terminal domain-containing protein" evidence="1">
    <location>
        <begin position="24"/>
        <end position="341"/>
    </location>
</feature>
<reference evidence="3 4" key="1">
    <citation type="submission" date="2018-06" db="EMBL/GenBank/DDBJ databases">
        <authorList>
            <consortium name="Pathogen Informatics"/>
            <person name="Doyle S."/>
        </authorList>
    </citation>
    <scope>NUCLEOTIDE SEQUENCE [LARGE SCALE GENOMIC DNA]</scope>
    <source>
        <strain evidence="3 4">NCTC13149</strain>
    </source>
</reference>
<dbReference type="AlphaFoldDB" id="A0A379C6J7"/>